<feature type="region of interest" description="Disordered" evidence="1">
    <location>
        <begin position="1"/>
        <end position="20"/>
    </location>
</feature>
<comment type="caution">
    <text evidence="2">The sequence shown here is derived from an EMBL/GenBank/DDBJ whole genome shotgun (WGS) entry which is preliminary data.</text>
</comment>
<proteinExistence type="predicted"/>
<evidence type="ECO:0000313" key="2">
    <source>
        <dbReference type="EMBL" id="GIX74018.1"/>
    </source>
</evidence>
<evidence type="ECO:0000256" key="1">
    <source>
        <dbReference type="SAM" id="MobiDB-lite"/>
    </source>
</evidence>
<keyword evidence="3" id="KW-1185">Reference proteome</keyword>
<dbReference type="EMBL" id="BPLR01002465">
    <property type="protein sequence ID" value="GIX74018.1"/>
    <property type="molecule type" value="Genomic_DNA"/>
</dbReference>
<dbReference type="Proteomes" id="UP001054945">
    <property type="component" value="Unassembled WGS sequence"/>
</dbReference>
<sequence length="88" mass="9829">MDDRATQQRIKRGRARLGSGAGKPLCLSSDTSGNECFLVCLIDDSREERPVAQHIGTVLETAAYRLLRFGLSQAVLKTEINSVKWFLY</sequence>
<gene>
    <name evidence="2" type="ORF">CEXT_450521</name>
</gene>
<evidence type="ECO:0000313" key="3">
    <source>
        <dbReference type="Proteomes" id="UP001054945"/>
    </source>
</evidence>
<organism evidence="2 3">
    <name type="scientific">Caerostris extrusa</name>
    <name type="common">Bark spider</name>
    <name type="synonym">Caerostris bankana</name>
    <dbReference type="NCBI Taxonomy" id="172846"/>
    <lineage>
        <taxon>Eukaryota</taxon>
        <taxon>Metazoa</taxon>
        <taxon>Ecdysozoa</taxon>
        <taxon>Arthropoda</taxon>
        <taxon>Chelicerata</taxon>
        <taxon>Arachnida</taxon>
        <taxon>Araneae</taxon>
        <taxon>Araneomorphae</taxon>
        <taxon>Entelegynae</taxon>
        <taxon>Araneoidea</taxon>
        <taxon>Araneidae</taxon>
        <taxon>Caerostris</taxon>
    </lineage>
</organism>
<reference evidence="2 3" key="1">
    <citation type="submission" date="2021-06" db="EMBL/GenBank/DDBJ databases">
        <title>Caerostris extrusa draft genome.</title>
        <authorList>
            <person name="Kono N."/>
            <person name="Arakawa K."/>
        </authorList>
    </citation>
    <scope>NUCLEOTIDE SEQUENCE [LARGE SCALE GENOMIC DNA]</scope>
</reference>
<dbReference type="AlphaFoldDB" id="A0AAV4MNS9"/>
<accession>A0AAV4MNS9</accession>
<name>A0AAV4MNS9_CAEEX</name>
<protein>
    <submittedName>
        <fullName evidence="2">Uncharacterized protein</fullName>
    </submittedName>
</protein>